<accession>A0A9J5WIT4</accession>
<feature type="compositionally biased region" description="Basic and acidic residues" evidence="1">
    <location>
        <begin position="118"/>
        <end position="132"/>
    </location>
</feature>
<dbReference type="AlphaFoldDB" id="A0A9J5WIT4"/>
<sequence length="186" mass="21402">MDGLSLLACPIDWIATSKACEGTCGEPQHLPSSTAQIWAIFFTHRKLSGVCLLSCWIRGSSKRQKARWRLIPHAYGGQFGERGIVEILKKHPSPFIRLNGITHKFRGIRTARRNFRISGERKGKDRQKKDKSLIGGRGISPGENTLSRKSIYMFYCIFELKWVMAQTIKEAHMKWSLWRDETIKRI</sequence>
<keyword evidence="3" id="KW-1185">Reference proteome</keyword>
<name>A0A9J5WIT4_SOLCO</name>
<proteinExistence type="predicted"/>
<evidence type="ECO:0000256" key="1">
    <source>
        <dbReference type="SAM" id="MobiDB-lite"/>
    </source>
</evidence>
<evidence type="ECO:0000313" key="2">
    <source>
        <dbReference type="EMBL" id="KAG5575333.1"/>
    </source>
</evidence>
<dbReference type="EMBL" id="JACXVP010000011">
    <property type="protein sequence ID" value="KAG5575333.1"/>
    <property type="molecule type" value="Genomic_DNA"/>
</dbReference>
<protein>
    <submittedName>
        <fullName evidence="2">Uncharacterized protein</fullName>
    </submittedName>
</protein>
<dbReference type="Proteomes" id="UP000824120">
    <property type="component" value="Chromosome 11"/>
</dbReference>
<organism evidence="2 3">
    <name type="scientific">Solanum commersonii</name>
    <name type="common">Commerson's wild potato</name>
    <name type="synonym">Commerson's nightshade</name>
    <dbReference type="NCBI Taxonomy" id="4109"/>
    <lineage>
        <taxon>Eukaryota</taxon>
        <taxon>Viridiplantae</taxon>
        <taxon>Streptophyta</taxon>
        <taxon>Embryophyta</taxon>
        <taxon>Tracheophyta</taxon>
        <taxon>Spermatophyta</taxon>
        <taxon>Magnoliopsida</taxon>
        <taxon>eudicotyledons</taxon>
        <taxon>Gunneridae</taxon>
        <taxon>Pentapetalae</taxon>
        <taxon>asterids</taxon>
        <taxon>lamiids</taxon>
        <taxon>Solanales</taxon>
        <taxon>Solanaceae</taxon>
        <taxon>Solanoideae</taxon>
        <taxon>Solaneae</taxon>
        <taxon>Solanum</taxon>
    </lineage>
</organism>
<comment type="caution">
    <text evidence="2">The sequence shown here is derived from an EMBL/GenBank/DDBJ whole genome shotgun (WGS) entry which is preliminary data.</text>
</comment>
<reference evidence="2 3" key="1">
    <citation type="submission" date="2020-09" db="EMBL/GenBank/DDBJ databases">
        <title>De no assembly of potato wild relative species, Solanum commersonii.</title>
        <authorList>
            <person name="Cho K."/>
        </authorList>
    </citation>
    <scope>NUCLEOTIDE SEQUENCE [LARGE SCALE GENOMIC DNA]</scope>
    <source>
        <strain evidence="2">LZ3.2</strain>
        <tissue evidence="2">Leaf</tissue>
    </source>
</reference>
<feature type="region of interest" description="Disordered" evidence="1">
    <location>
        <begin position="116"/>
        <end position="137"/>
    </location>
</feature>
<evidence type="ECO:0000313" key="3">
    <source>
        <dbReference type="Proteomes" id="UP000824120"/>
    </source>
</evidence>
<gene>
    <name evidence="2" type="ORF">H5410_055467</name>
</gene>